<evidence type="ECO:0000256" key="6">
    <source>
        <dbReference type="ARBA" id="ARBA00023157"/>
    </source>
</evidence>
<name>A0A182NS12_9DIPT</name>
<comment type="subcellular location">
    <subcellularLocation>
        <location evidence="1">Secreted</location>
    </subcellularLocation>
</comment>
<evidence type="ECO:0000256" key="5">
    <source>
        <dbReference type="ARBA" id="ARBA00022859"/>
    </source>
</evidence>
<dbReference type="InterPro" id="IPR033116">
    <property type="entry name" value="TRYPSIN_SER"/>
</dbReference>
<keyword evidence="5" id="KW-0391">Immunity</keyword>
<dbReference type="Gene3D" id="2.40.10.10">
    <property type="entry name" value="Trypsin-like serine proteases"/>
    <property type="match status" value="2"/>
</dbReference>
<comment type="similarity">
    <text evidence="8">Belongs to the peptidase S1 family. CLIP subfamily.</text>
</comment>
<evidence type="ECO:0000256" key="7">
    <source>
        <dbReference type="ARBA" id="ARBA00023180"/>
    </source>
</evidence>
<organism evidence="11 12">
    <name type="scientific">Anopheles dirus</name>
    <dbReference type="NCBI Taxonomy" id="7168"/>
    <lineage>
        <taxon>Eukaryota</taxon>
        <taxon>Metazoa</taxon>
        <taxon>Ecdysozoa</taxon>
        <taxon>Arthropoda</taxon>
        <taxon>Hexapoda</taxon>
        <taxon>Insecta</taxon>
        <taxon>Pterygota</taxon>
        <taxon>Neoptera</taxon>
        <taxon>Endopterygota</taxon>
        <taxon>Diptera</taxon>
        <taxon>Nematocera</taxon>
        <taxon>Culicoidea</taxon>
        <taxon>Culicidae</taxon>
        <taxon>Anophelinae</taxon>
        <taxon>Anopheles</taxon>
    </lineage>
</organism>
<dbReference type="SMART" id="SM00020">
    <property type="entry name" value="Tryp_SPc"/>
    <property type="match status" value="1"/>
</dbReference>
<dbReference type="EnsemblMetazoa" id="ADIR010452-RA">
    <property type="protein sequence ID" value="ADIR010452-PA"/>
    <property type="gene ID" value="ADIR010452"/>
</dbReference>
<dbReference type="GO" id="GO:0045087">
    <property type="term" value="P:innate immune response"/>
    <property type="evidence" value="ECO:0007669"/>
    <property type="project" value="UniProtKB-KW"/>
</dbReference>
<evidence type="ECO:0000256" key="2">
    <source>
        <dbReference type="ARBA" id="ARBA00022525"/>
    </source>
</evidence>
<dbReference type="STRING" id="7168.A0A182NS12"/>
<dbReference type="VEuPathDB" id="VectorBase:ADIR010452"/>
<dbReference type="PROSITE" id="PS50240">
    <property type="entry name" value="TRYPSIN_DOM"/>
    <property type="match status" value="1"/>
</dbReference>
<dbReference type="Pfam" id="PF00089">
    <property type="entry name" value="Trypsin"/>
    <property type="match status" value="1"/>
</dbReference>
<feature type="domain" description="Peptidase S1" evidence="10">
    <location>
        <begin position="221"/>
        <end position="454"/>
    </location>
</feature>
<dbReference type="InterPro" id="IPR009003">
    <property type="entry name" value="Peptidase_S1_PA"/>
</dbReference>
<dbReference type="Proteomes" id="UP000075884">
    <property type="component" value="Unassembled WGS sequence"/>
</dbReference>
<dbReference type="InterPro" id="IPR043504">
    <property type="entry name" value="Peptidase_S1_PA_chymotrypsin"/>
</dbReference>
<evidence type="ECO:0000256" key="8">
    <source>
        <dbReference type="ARBA" id="ARBA00024195"/>
    </source>
</evidence>
<dbReference type="InterPro" id="IPR051487">
    <property type="entry name" value="Ser/Thr_Proteases_Immune/Dev"/>
</dbReference>
<evidence type="ECO:0000313" key="12">
    <source>
        <dbReference type="Proteomes" id="UP000075884"/>
    </source>
</evidence>
<dbReference type="PRINTS" id="PR00722">
    <property type="entry name" value="CHYMOTRYPSIN"/>
</dbReference>
<keyword evidence="12" id="KW-1185">Reference proteome</keyword>
<dbReference type="PROSITE" id="PS00135">
    <property type="entry name" value="TRYPSIN_SER"/>
    <property type="match status" value="1"/>
</dbReference>
<dbReference type="SUPFAM" id="SSF50494">
    <property type="entry name" value="Trypsin-like serine proteases"/>
    <property type="match status" value="1"/>
</dbReference>
<keyword evidence="2" id="KW-0964">Secreted</keyword>
<dbReference type="InterPro" id="IPR001314">
    <property type="entry name" value="Peptidase_S1A"/>
</dbReference>
<keyword evidence="7" id="KW-0325">Glycoprotein</keyword>
<feature type="chain" id="PRO_5008130433" description="Peptidase S1 domain-containing protein" evidence="9">
    <location>
        <begin position="20"/>
        <end position="457"/>
    </location>
</feature>
<dbReference type="PANTHER" id="PTHR24256">
    <property type="entry name" value="TRYPTASE-RELATED"/>
    <property type="match status" value="1"/>
</dbReference>
<dbReference type="InterPro" id="IPR001254">
    <property type="entry name" value="Trypsin_dom"/>
</dbReference>
<evidence type="ECO:0000256" key="1">
    <source>
        <dbReference type="ARBA" id="ARBA00004613"/>
    </source>
</evidence>
<dbReference type="CDD" id="cd00190">
    <property type="entry name" value="Tryp_SPc"/>
    <property type="match status" value="1"/>
</dbReference>
<evidence type="ECO:0000259" key="10">
    <source>
        <dbReference type="PROSITE" id="PS50240"/>
    </source>
</evidence>
<keyword evidence="3" id="KW-0399">Innate immunity</keyword>
<keyword evidence="6" id="KW-1015">Disulfide bond</keyword>
<proteinExistence type="inferred from homology"/>
<protein>
    <recommendedName>
        <fullName evidence="10">Peptidase S1 domain-containing protein</fullName>
    </recommendedName>
</protein>
<evidence type="ECO:0000313" key="11">
    <source>
        <dbReference type="EnsemblMetazoa" id="ADIR010452-PA"/>
    </source>
</evidence>
<feature type="signal peptide" evidence="9">
    <location>
        <begin position="1"/>
        <end position="19"/>
    </location>
</feature>
<reference evidence="11" key="2">
    <citation type="submission" date="2020-05" db="UniProtKB">
        <authorList>
            <consortium name="EnsemblMetazoa"/>
        </authorList>
    </citation>
    <scope>IDENTIFICATION</scope>
    <source>
        <strain evidence="11">WRAIR2</strain>
    </source>
</reference>
<dbReference type="GO" id="GO:0005576">
    <property type="term" value="C:extracellular region"/>
    <property type="evidence" value="ECO:0007669"/>
    <property type="project" value="UniProtKB-SubCell"/>
</dbReference>
<dbReference type="AlphaFoldDB" id="A0A182NS12"/>
<sequence>MSVIILNVLIVVGCFETEAIQIGCGGSDQRCVPIKSCPSEYDRLTSIIGKSKRMQEYNHVKCTPERQIGNQKYVRCRKRDIDIQCDFNGQKGVYVPRENCPNMQNSLTKQQLSDWSRQLGYVHNGKEYLCCTYEKCLKLPTVCDPERSVPQRPPAFPSCTNNGVDGSLVPDTMCVTQEQSNQSSGKHVCCVPPKPDRLMSRRRASRLANMECGMFDNGPLIQNGQEADRGEFPWMAYLVYKQRGKRCAGTLIHPSYVLTAKHCMKPNEMPTHVMLGVHDASDTPPCSRTTRESYCSQVQKISVASTPSHNKFDIGLLRLASKATLDPNSVFPICLPLYASLRMQMPESVIITGWGKTENGTVSNVLLKATTTVVIRGTACPDDHLICAGGKNDNNHCPGDSGGPYQKISSFGDYKRYVQYGVIAYGSWYCSQPDQYSRGMLVSYFMDWILDKMHELD</sequence>
<dbReference type="GO" id="GO:0004252">
    <property type="term" value="F:serine-type endopeptidase activity"/>
    <property type="evidence" value="ECO:0007669"/>
    <property type="project" value="InterPro"/>
</dbReference>
<dbReference type="GO" id="GO:0006508">
    <property type="term" value="P:proteolysis"/>
    <property type="evidence" value="ECO:0007669"/>
    <property type="project" value="InterPro"/>
</dbReference>
<accession>A0A182NS12</accession>
<keyword evidence="4 9" id="KW-0732">Signal</keyword>
<evidence type="ECO:0000256" key="3">
    <source>
        <dbReference type="ARBA" id="ARBA00022588"/>
    </source>
</evidence>
<evidence type="ECO:0000256" key="4">
    <source>
        <dbReference type="ARBA" id="ARBA00022729"/>
    </source>
</evidence>
<evidence type="ECO:0000256" key="9">
    <source>
        <dbReference type="SAM" id="SignalP"/>
    </source>
</evidence>
<reference evidence="12" key="1">
    <citation type="submission" date="2013-03" db="EMBL/GenBank/DDBJ databases">
        <title>The Genome Sequence of Anopheles dirus WRAIR2.</title>
        <authorList>
            <consortium name="The Broad Institute Genomics Platform"/>
            <person name="Neafsey D.E."/>
            <person name="Walton C."/>
            <person name="Walker B."/>
            <person name="Young S.K."/>
            <person name="Zeng Q."/>
            <person name="Gargeya S."/>
            <person name="Fitzgerald M."/>
            <person name="Haas B."/>
            <person name="Abouelleil A."/>
            <person name="Allen A.W."/>
            <person name="Alvarado L."/>
            <person name="Arachchi H.M."/>
            <person name="Berlin A.M."/>
            <person name="Chapman S.B."/>
            <person name="Gainer-Dewar J."/>
            <person name="Goldberg J."/>
            <person name="Griggs A."/>
            <person name="Gujja S."/>
            <person name="Hansen M."/>
            <person name="Howarth C."/>
            <person name="Imamovic A."/>
            <person name="Ireland A."/>
            <person name="Larimer J."/>
            <person name="McCowan C."/>
            <person name="Murphy C."/>
            <person name="Pearson M."/>
            <person name="Poon T.W."/>
            <person name="Priest M."/>
            <person name="Roberts A."/>
            <person name="Saif S."/>
            <person name="Shea T."/>
            <person name="Sisk P."/>
            <person name="Sykes S."/>
            <person name="Wortman J."/>
            <person name="Nusbaum C."/>
            <person name="Birren B."/>
        </authorList>
    </citation>
    <scope>NUCLEOTIDE SEQUENCE [LARGE SCALE GENOMIC DNA]</scope>
    <source>
        <strain evidence="12">WRAIR2</strain>
    </source>
</reference>